<feature type="domain" description="DUF1618" evidence="2">
    <location>
        <begin position="234"/>
        <end position="350"/>
    </location>
</feature>
<dbReference type="PANTHER" id="PTHR33086:SF98">
    <property type="entry name" value="OS05G0468200 PROTEIN"/>
    <property type="match status" value="1"/>
</dbReference>
<dbReference type="Pfam" id="PF07762">
    <property type="entry name" value="DUF1618"/>
    <property type="match status" value="1"/>
</dbReference>
<dbReference type="InterPro" id="IPR011676">
    <property type="entry name" value="DUF1618"/>
</dbReference>
<dbReference type="Proteomes" id="UP001497457">
    <property type="component" value="Chromosome 11b"/>
</dbReference>
<evidence type="ECO:0000259" key="2">
    <source>
        <dbReference type="Pfam" id="PF07762"/>
    </source>
</evidence>
<name>A0ABC8W2B7_9POAL</name>
<accession>A0ABC8W2B7</accession>
<reference evidence="3" key="1">
    <citation type="submission" date="2024-10" db="EMBL/GenBank/DDBJ databases">
        <authorList>
            <person name="Ryan C."/>
        </authorList>
    </citation>
    <scope>NUCLEOTIDE SEQUENCE [LARGE SCALE GENOMIC DNA]</scope>
</reference>
<gene>
    <name evidence="3" type="ORF">URODEC1_LOCUS9182</name>
</gene>
<evidence type="ECO:0000313" key="3">
    <source>
        <dbReference type="EMBL" id="CAL4901223.1"/>
    </source>
</evidence>
<proteinExistence type="predicted"/>
<keyword evidence="4" id="KW-1185">Reference proteome</keyword>
<evidence type="ECO:0000313" key="4">
    <source>
        <dbReference type="Proteomes" id="UP001497457"/>
    </source>
</evidence>
<evidence type="ECO:0000256" key="1">
    <source>
        <dbReference type="SAM" id="MobiDB-lite"/>
    </source>
</evidence>
<dbReference type="AlphaFoldDB" id="A0ABC8W2B7"/>
<dbReference type="PANTHER" id="PTHR33086">
    <property type="entry name" value="OS05G0468200 PROTEIN-RELATED"/>
    <property type="match status" value="1"/>
</dbReference>
<sequence length="429" mass="47792">MPFRRIPGLSAAVCSCLRRALSTAACHPPWAMIYNIEVVRSPAPATSFRLGVPPRASTLFVPDHLVKLRRHPDPSSDIIPLQGGTVATTSGDGLLLLDFRDGSAKAPIVETPDGRRGRMVIGLDLDPEVTRFVCNPLTDQLFRLPDIDGTKKTAFCRNIGLLTRSARGHGPPDRYAVAELSEDIYAEKRSFVMRRFLSQTGEWEKLVDLPSPLPLARRMDTYYEVLAFAGRLWWVDLSWGAVSADPFSDRPELRFVELPSASVLPMPNTIPERLASQQVEGVFRRMGVSEGRLRYVELSRKMPFLLSTFVLDEDTSCWTLEHEVELGRFWWERADASPEEHTPQIGVVHPLNAKFMIITVGNHSWALDMEMEMVLGLQIDEPGSVVDATLLRPCVLPPWLESSRIPSSGKKEGAGNKTLADVLVRSGRS</sequence>
<dbReference type="EMBL" id="OZ075121">
    <property type="protein sequence ID" value="CAL4901223.1"/>
    <property type="molecule type" value="Genomic_DNA"/>
</dbReference>
<organism evidence="3 4">
    <name type="scientific">Urochloa decumbens</name>
    <dbReference type="NCBI Taxonomy" id="240449"/>
    <lineage>
        <taxon>Eukaryota</taxon>
        <taxon>Viridiplantae</taxon>
        <taxon>Streptophyta</taxon>
        <taxon>Embryophyta</taxon>
        <taxon>Tracheophyta</taxon>
        <taxon>Spermatophyta</taxon>
        <taxon>Magnoliopsida</taxon>
        <taxon>Liliopsida</taxon>
        <taxon>Poales</taxon>
        <taxon>Poaceae</taxon>
        <taxon>PACMAD clade</taxon>
        <taxon>Panicoideae</taxon>
        <taxon>Panicodae</taxon>
        <taxon>Paniceae</taxon>
        <taxon>Melinidinae</taxon>
        <taxon>Urochloa</taxon>
    </lineage>
</organism>
<dbReference type="PROSITE" id="PS51257">
    <property type="entry name" value="PROKAR_LIPOPROTEIN"/>
    <property type="match status" value="1"/>
</dbReference>
<feature type="region of interest" description="Disordered" evidence="1">
    <location>
        <begin position="406"/>
        <end position="429"/>
    </location>
</feature>
<protein>
    <recommendedName>
        <fullName evidence="2">DUF1618 domain-containing protein</fullName>
    </recommendedName>
</protein>